<gene>
    <name evidence="1" type="ORF">OEG82_09855</name>
</gene>
<protein>
    <submittedName>
        <fullName evidence="1">Type II toxin-antitoxin system RelE/ParE family toxin</fullName>
    </submittedName>
</protein>
<accession>A0ABT3YEL5</accession>
<dbReference type="RefSeq" id="WP_267612283.1">
    <property type="nucleotide sequence ID" value="NZ_JAOVZQ010000001.1"/>
</dbReference>
<dbReference type="InterPro" id="IPR009241">
    <property type="entry name" value="HigB-like"/>
</dbReference>
<keyword evidence="2" id="KW-1185">Reference proteome</keyword>
<name>A0ABT3YEL5_9HYPH</name>
<reference evidence="1" key="1">
    <citation type="submission" date="2022-10" db="EMBL/GenBank/DDBJ databases">
        <title>Hoeflea sp. J2-29, isolated from marine algae.</title>
        <authorList>
            <person name="Kristyanto S."/>
            <person name="Kim J.M."/>
            <person name="Jeon C.O."/>
        </authorList>
    </citation>
    <scope>NUCLEOTIDE SEQUENCE</scope>
    <source>
        <strain evidence="1">J2-29</strain>
    </source>
</reference>
<dbReference type="Proteomes" id="UP001081283">
    <property type="component" value="Unassembled WGS sequence"/>
</dbReference>
<evidence type="ECO:0000313" key="2">
    <source>
        <dbReference type="Proteomes" id="UP001081283"/>
    </source>
</evidence>
<comment type="caution">
    <text evidence="1">The sequence shown here is derived from an EMBL/GenBank/DDBJ whole genome shotgun (WGS) entry which is preliminary data.</text>
</comment>
<dbReference type="Pfam" id="PF05973">
    <property type="entry name" value="Gp49"/>
    <property type="match status" value="1"/>
</dbReference>
<evidence type="ECO:0000313" key="1">
    <source>
        <dbReference type="EMBL" id="MCY0094327.1"/>
    </source>
</evidence>
<organism evidence="1 2">
    <name type="scientific">Hoeflea ulvae</name>
    <dbReference type="NCBI Taxonomy" id="2983764"/>
    <lineage>
        <taxon>Bacteria</taxon>
        <taxon>Pseudomonadati</taxon>
        <taxon>Pseudomonadota</taxon>
        <taxon>Alphaproteobacteria</taxon>
        <taxon>Hyphomicrobiales</taxon>
        <taxon>Rhizobiaceae</taxon>
        <taxon>Hoeflea</taxon>
    </lineage>
</organism>
<sequence>MAPLQGLGINLKCQAAIDKSYQIWYVYLMNGLKRLPARFFESANGRMPVRDWLLSLSESDRKAIGDDIRTAEFGWPIGMPLCRSITGKQGLWEIRSNLGDGRIGRVFFCVHDGHMALLHGFIKNLEERPQKNWQSLKNE</sequence>
<proteinExistence type="predicted"/>
<dbReference type="EMBL" id="JAOVZQ010000001">
    <property type="protein sequence ID" value="MCY0094327.1"/>
    <property type="molecule type" value="Genomic_DNA"/>
</dbReference>